<dbReference type="PATRIC" id="fig|56193.3.peg.4702"/>
<evidence type="ECO:0000313" key="1">
    <source>
        <dbReference type="EMBL" id="KKW90176.1"/>
    </source>
</evidence>
<evidence type="ECO:0000313" key="2">
    <source>
        <dbReference type="Proteomes" id="UP000033874"/>
    </source>
</evidence>
<protein>
    <recommendedName>
        <fullName evidence="3">ApeA N-terminal domain-containing protein</fullName>
    </recommendedName>
</protein>
<dbReference type="Proteomes" id="UP000033874">
    <property type="component" value="Unassembled WGS sequence"/>
</dbReference>
<dbReference type="EMBL" id="LBIC01000012">
    <property type="protein sequence ID" value="KKW90176.1"/>
    <property type="molecule type" value="Genomic_DNA"/>
</dbReference>
<evidence type="ECO:0008006" key="3">
    <source>
        <dbReference type="Google" id="ProtNLM"/>
    </source>
</evidence>
<dbReference type="RefSeq" id="WP_046765797.1">
    <property type="nucleotide sequence ID" value="NZ_LBIC01000012.1"/>
</dbReference>
<organism evidence="1 2">
    <name type="scientific">Sphingobium chungbukense</name>
    <dbReference type="NCBI Taxonomy" id="56193"/>
    <lineage>
        <taxon>Bacteria</taxon>
        <taxon>Pseudomonadati</taxon>
        <taxon>Pseudomonadota</taxon>
        <taxon>Alphaproteobacteria</taxon>
        <taxon>Sphingomonadales</taxon>
        <taxon>Sphingomonadaceae</taxon>
        <taxon>Sphingobium</taxon>
    </lineage>
</organism>
<accession>A0A0M3AMK9</accession>
<gene>
    <name evidence="1" type="ORF">YP76_22365</name>
</gene>
<reference evidence="1 2" key="1">
    <citation type="submission" date="2015-04" db="EMBL/GenBank/DDBJ databases">
        <title>Genome sequence of aromatic hydrocarbons-degrading Sphingobium chungbukense DJ77.</title>
        <authorList>
            <person name="Kim Y.-C."/>
            <person name="Chae J.-C."/>
        </authorList>
    </citation>
    <scope>NUCLEOTIDE SEQUENCE [LARGE SCALE GENOMIC DNA]</scope>
    <source>
        <strain evidence="1 2">DJ77</strain>
    </source>
</reference>
<name>A0A0M3AMK9_9SPHN</name>
<keyword evidence="2" id="KW-1185">Reference proteome</keyword>
<dbReference type="AlphaFoldDB" id="A0A0M3AMK9"/>
<proteinExistence type="predicted"/>
<sequence>MFEETIALFRQGGFTLDVPKLEFHRCGTDSNDDLTGPGTIRQDADGQIEIKCHVTFANGQDMIDLLNRKMASASGSLYADDEYFDIQAMDPNADVWDAGKSLIHESLSFPMQAGTIIAKPQMLRRTQERKNGTPALQLYFFYQSHRDWEALIGGPYNIMMGALSFSLTVEADQDQQVKITAAAENPFPDAFERRLVEGLQFVVGQSLTCSIVDETSATSRTVSLCAAASHLRRVHSYPPLEIHTTHSARDVIRLLGVYMTYLDSLPDDGLWSPPTSFLSLLRGASESSLDGWLIGLCVAVEGLAGLIDYEPAGLSEELIRVQNGISDWLEAERVSDTSRKRIEGLLGQLGNVRPRDRMMSLVPGGALLEDDISAWTKARNRAVHTRKVKKGDLEKDKLQTSLDGLHRIYRLLYWIIFHVIGYSGKYTDYAEPGFPVKSYPSVTAAAE</sequence>
<comment type="caution">
    <text evidence="1">The sequence shown here is derived from an EMBL/GenBank/DDBJ whole genome shotgun (WGS) entry which is preliminary data.</text>
</comment>